<dbReference type="InterPro" id="IPR052580">
    <property type="entry name" value="Lipid_Hydrolase"/>
</dbReference>
<keyword evidence="2" id="KW-0442">Lipid degradation</keyword>
<dbReference type="EMBL" id="LSRE01000001">
    <property type="protein sequence ID" value="KXP01515.1"/>
    <property type="molecule type" value="Genomic_DNA"/>
</dbReference>
<dbReference type="Gene3D" id="3.40.1090.10">
    <property type="entry name" value="Cytosolic phospholipase A2 catalytic domain"/>
    <property type="match status" value="2"/>
</dbReference>
<sequence length="325" mass="35292">MGHPRNVDLVLEGGGIRGIALLGAITELSAAGYRFPRIGGTSCGAVVGALVAAYQRAGRPIEDLVDAMHEVDYRRFADESRAQRAFGPLGDGAAVLLHDGMHSGDHLLDWLTPLLADAGVRTFEDLRIVDDPGCGLADYQRYSLVVNVSDVSRRVLVRLPWDYDQYGLRADEQSVAAAVRASMSVPFYFRPVRVNTDRGAVTWVDGALLSAFPVRMFDRSDGRVERWPTWGMKLSARPSVHAPDAPLDGPLQLAVGCLRTALDQDSNRYRLADEGITNRTVYIDTGAVGSLDFDLDTAAREGLLDAGRRAAREFLTTQTPEPGAP</sequence>
<protein>
    <submittedName>
        <fullName evidence="4">Patatin</fullName>
    </submittedName>
</protein>
<keyword evidence="5" id="KW-1185">Reference proteome</keyword>
<keyword evidence="1 2" id="KW-0443">Lipid metabolism</keyword>
<keyword evidence="2" id="KW-0378">Hydrolase</keyword>
<feature type="domain" description="PNPLA" evidence="3">
    <location>
        <begin position="9"/>
        <end position="218"/>
    </location>
</feature>
<evidence type="ECO:0000256" key="1">
    <source>
        <dbReference type="ARBA" id="ARBA00023098"/>
    </source>
</evidence>
<feature type="short sequence motif" description="GXGXXG" evidence="2">
    <location>
        <begin position="13"/>
        <end position="18"/>
    </location>
</feature>
<dbReference type="PANTHER" id="PTHR46394:SF1">
    <property type="entry name" value="PNPLA DOMAIN-CONTAINING PROTEIN"/>
    <property type="match status" value="1"/>
</dbReference>
<dbReference type="RefSeq" id="WP_068743414.1">
    <property type="nucleotide sequence ID" value="NZ_LSRE01000001.1"/>
</dbReference>
<dbReference type="Pfam" id="PF01734">
    <property type="entry name" value="Patatin"/>
    <property type="match status" value="1"/>
</dbReference>
<dbReference type="InterPro" id="IPR002641">
    <property type="entry name" value="PNPLA_dom"/>
</dbReference>
<gene>
    <name evidence="4" type="ORF">AXK61_01540</name>
</gene>
<evidence type="ECO:0000256" key="2">
    <source>
        <dbReference type="PROSITE-ProRule" id="PRU01161"/>
    </source>
</evidence>
<feature type="short sequence motif" description="DGA/G" evidence="2">
    <location>
        <begin position="205"/>
        <end position="207"/>
    </location>
</feature>
<dbReference type="InterPro" id="IPR016035">
    <property type="entry name" value="Acyl_Trfase/lysoPLipase"/>
</dbReference>
<dbReference type="PANTHER" id="PTHR46394">
    <property type="entry name" value="ANNEXIN"/>
    <property type="match status" value="1"/>
</dbReference>
<feature type="active site" description="Nucleophile" evidence="2">
    <location>
        <position position="42"/>
    </location>
</feature>
<proteinExistence type="predicted"/>
<evidence type="ECO:0000313" key="5">
    <source>
        <dbReference type="Proteomes" id="UP000070409"/>
    </source>
</evidence>
<organism evidence="4 5">
    <name type="scientific">Tsukamurella pseudospumae</name>
    <dbReference type="NCBI Taxonomy" id="239498"/>
    <lineage>
        <taxon>Bacteria</taxon>
        <taxon>Bacillati</taxon>
        <taxon>Actinomycetota</taxon>
        <taxon>Actinomycetes</taxon>
        <taxon>Mycobacteriales</taxon>
        <taxon>Tsukamurellaceae</taxon>
        <taxon>Tsukamurella</taxon>
    </lineage>
</organism>
<evidence type="ECO:0000259" key="3">
    <source>
        <dbReference type="PROSITE" id="PS51635"/>
    </source>
</evidence>
<evidence type="ECO:0000313" key="4">
    <source>
        <dbReference type="EMBL" id="KXP01515.1"/>
    </source>
</evidence>
<name>A0A137ZTL7_9ACTN</name>
<dbReference type="PROSITE" id="PS51635">
    <property type="entry name" value="PNPLA"/>
    <property type="match status" value="1"/>
</dbReference>
<comment type="caution">
    <text evidence="4">The sequence shown here is derived from an EMBL/GenBank/DDBJ whole genome shotgun (WGS) entry which is preliminary data.</text>
</comment>
<reference evidence="4 5" key="1">
    <citation type="submission" date="2016-02" db="EMBL/GenBank/DDBJ databases">
        <authorList>
            <person name="Teng J.L."/>
            <person name="Tang Y."/>
            <person name="Huang Y."/>
            <person name="Guo F."/>
            <person name="Wei W."/>
            <person name="Chen J.H."/>
            <person name="Wong S.Y."/>
            <person name="Lau S.K."/>
            <person name="Woo P.C."/>
        </authorList>
    </citation>
    <scope>NUCLEOTIDE SEQUENCE [LARGE SCALE GENOMIC DNA]</scope>
    <source>
        <strain evidence="4 5">JCM 13375</strain>
    </source>
</reference>
<feature type="short sequence motif" description="GXSXG" evidence="2">
    <location>
        <begin position="40"/>
        <end position="44"/>
    </location>
</feature>
<dbReference type="SUPFAM" id="SSF52151">
    <property type="entry name" value="FabD/lysophospholipase-like"/>
    <property type="match status" value="1"/>
</dbReference>
<feature type="active site" description="Proton acceptor" evidence="2">
    <location>
        <position position="205"/>
    </location>
</feature>
<dbReference type="Proteomes" id="UP000070409">
    <property type="component" value="Unassembled WGS sequence"/>
</dbReference>
<accession>A0A137ZTL7</accession>